<dbReference type="EMBL" id="ML975531">
    <property type="protein sequence ID" value="KAF1828553.1"/>
    <property type="molecule type" value="Genomic_DNA"/>
</dbReference>
<accession>A0A6A5K541</accession>
<sequence length="126" mass="13497">MLSVFQPATCASTVPVEYMPKRTAEYQGSFIQEVYNISVDLAPLLLEARIPVCPDADSGGCSPLHDAPILLLSPGYRGTRLYYNVIASALASEGFIVITIDHPGERISSSIPMAIQSTATPQKSPT</sequence>
<organism evidence="1 2">
    <name type="scientific">Decorospora gaudefroyi</name>
    <dbReference type="NCBI Taxonomy" id="184978"/>
    <lineage>
        <taxon>Eukaryota</taxon>
        <taxon>Fungi</taxon>
        <taxon>Dikarya</taxon>
        <taxon>Ascomycota</taxon>
        <taxon>Pezizomycotina</taxon>
        <taxon>Dothideomycetes</taxon>
        <taxon>Pleosporomycetidae</taxon>
        <taxon>Pleosporales</taxon>
        <taxon>Pleosporineae</taxon>
        <taxon>Pleosporaceae</taxon>
        <taxon>Decorospora</taxon>
    </lineage>
</organism>
<keyword evidence="2" id="KW-1185">Reference proteome</keyword>
<evidence type="ECO:0000313" key="2">
    <source>
        <dbReference type="Proteomes" id="UP000800040"/>
    </source>
</evidence>
<gene>
    <name evidence="1" type="ORF">BDW02DRAFT_603322</name>
</gene>
<dbReference type="Pfam" id="PF03403">
    <property type="entry name" value="PAF-AH_p_II"/>
    <property type="match status" value="1"/>
</dbReference>
<dbReference type="InterPro" id="IPR029058">
    <property type="entry name" value="AB_hydrolase_fold"/>
</dbReference>
<dbReference type="AlphaFoldDB" id="A0A6A5K541"/>
<proteinExistence type="predicted"/>
<dbReference type="Proteomes" id="UP000800040">
    <property type="component" value="Unassembled WGS sequence"/>
</dbReference>
<name>A0A6A5K541_9PLEO</name>
<evidence type="ECO:0000313" key="1">
    <source>
        <dbReference type="EMBL" id="KAF1828553.1"/>
    </source>
</evidence>
<dbReference type="SUPFAM" id="SSF53474">
    <property type="entry name" value="alpha/beta-Hydrolases"/>
    <property type="match status" value="1"/>
</dbReference>
<reference evidence="1" key="1">
    <citation type="submission" date="2020-01" db="EMBL/GenBank/DDBJ databases">
        <authorList>
            <consortium name="DOE Joint Genome Institute"/>
            <person name="Haridas S."/>
            <person name="Albert R."/>
            <person name="Binder M."/>
            <person name="Bloem J."/>
            <person name="Labutti K."/>
            <person name="Salamov A."/>
            <person name="Andreopoulos B."/>
            <person name="Baker S.E."/>
            <person name="Barry K."/>
            <person name="Bills G."/>
            <person name="Bluhm B.H."/>
            <person name="Cannon C."/>
            <person name="Castanera R."/>
            <person name="Culley D.E."/>
            <person name="Daum C."/>
            <person name="Ezra D."/>
            <person name="Gonzalez J.B."/>
            <person name="Henrissat B."/>
            <person name="Kuo A."/>
            <person name="Liang C."/>
            <person name="Lipzen A."/>
            <person name="Lutzoni F."/>
            <person name="Magnuson J."/>
            <person name="Mondo S."/>
            <person name="Nolan M."/>
            <person name="Ohm R."/>
            <person name="Pangilinan J."/>
            <person name="Park H.-J."/>
            <person name="Ramirez L."/>
            <person name="Alfaro M."/>
            <person name="Sun H."/>
            <person name="Tritt A."/>
            <person name="Yoshinaga Y."/>
            <person name="Zwiers L.-H."/>
            <person name="Turgeon B.G."/>
            <person name="Goodwin S.B."/>
            <person name="Spatafora J.W."/>
            <person name="Crous P.W."/>
            <person name="Grigoriev I.V."/>
        </authorList>
    </citation>
    <scope>NUCLEOTIDE SEQUENCE</scope>
    <source>
        <strain evidence="1">P77</strain>
    </source>
</reference>
<dbReference type="OrthoDB" id="2363873at2759"/>
<protein>
    <submittedName>
        <fullName evidence="1">Uncharacterized protein</fullName>
    </submittedName>
</protein>
<dbReference type="Gene3D" id="3.40.50.1820">
    <property type="entry name" value="alpha/beta hydrolase"/>
    <property type="match status" value="1"/>
</dbReference>